<evidence type="ECO:0000256" key="1">
    <source>
        <dbReference type="SAM" id="Phobius"/>
    </source>
</evidence>
<evidence type="ECO:0008006" key="4">
    <source>
        <dbReference type="Google" id="ProtNLM"/>
    </source>
</evidence>
<feature type="transmembrane region" description="Helical" evidence="1">
    <location>
        <begin position="129"/>
        <end position="150"/>
    </location>
</feature>
<feature type="transmembrane region" description="Helical" evidence="1">
    <location>
        <begin position="68"/>
        <end position="87"/>
    </location>
</feature>
<dbReference type="Proteomes" id="UP001279681">
    <property type="component" value="Unassembled WGS sequence"/>
</dbReference>
<sequence length="190" mass="22364">MKKVFLEKRSLNKLFIVLSSFALAVLIYLLFRSRKLFYYQLVEMMNLDSHVRAVRKIVWMYRKSIPNWVIYSLPDGLWLFSMGVSILHNRVFYKNAQKIFNLIFFTMIGIEVFQGIYGGHGTFIGTFDGADVVCYIIGYIFASVLGYLSWKKHHRFDTKDNEEIMKKERKKILIIVMIFTILGFFPALVT</sequence>
<keyword evidence="1" id="KW-1133">Transmembrane helix</keyword>
<organism evidence="2 3">
    <name type="scientific">Candidatus Cetobacterium colombiensis</name>
    <dbReference type="NCBI Taxonomy" id="3073100"/>
    <lineage>
        <taxon>Bacteria</taxon>
        <taxon>Fusobacteriati</taxon>
        <taxon>Fusobacteriota</taxon>
        <taxon>Fusobacteriia</taxon>
        <taxon>Fusobacteriales</taxon>
        <taxon>Fusobacteriaceae</taxon>
        <taxon>Cetobacterium</taxon>
    </lineage>
</organism>
<keyword evidence="3" id="KW-1185">Reference proteome</keyword>
<protein>
    <recommendedName>
        <fullName evidence="4">VanZ-like domain-containing protein</fullName>
    </recommendedName>
</protein>
<dbReference type="RefSeq" id="WP_320312943.1">
    <property type="nucleotide sequence ID" value="NZ_JAVIKH010000003.1"/>
</dbReference>
<reference evidence="3" key="1">
    <citation type="submission" date="2023-07" db="EMBL/GenBank/DDBJ databases">
        <authorList>
            <person name="Colorado M.A."/>
            <person name="Villamil L.M."/>
            <person name="Melo J.F."/>
            <person name="Rodriguez J.A."/>
            <person name="Ruiz R.Y."/>
        </authorList>
    </citation>
    <scope>NUCLEOTIDE SEQUENCE [LARGE SCALE GENOMIC DNA]</scope>
    <source>
        <strain evidence="3">C33</strain>
    </source>
</reference>
<evidence type="ECO:0000313" key="2">
    <source>
        <dbReference type="EMBL" id="MDX8335534.1"/>
    </source>
</evidence>
<feature type="transmembrane region" description="Helical" evidence="1">
    <location>
        <begin position="12"/>
        <end position="31"/>
    </location>
</feature>
<keyword evidence="1" id="KW-0812">Transmembrane</keyword>
<comment type="caution">
    <text evidence="2">The sequence shown here is derived from an EMBL/GenBank/DDBJ whole genome shotgun (WGS) entry which is preliminary data.</text>
</comment>
<gene>
    <name evidence="2" type="ORF">RFV38_03305</name>
</gene>
<feature type="transmembrane region" description="Helical" evidence="1">
    <location>
        <begin position="171"/>
        <end position="189"/>
    </location>
</feature>
<feature type="transmembrane region" description="Helical" evidence="1">
    <location>
        <begin position="99"/>
        <end position="117"/>
    </location>
</feature>
<evidence type="ECO:0000313" key="3">
    <source>
        <dbReference type="Proteomes" id="UP001279681"/>
    </source>
</evidence>
<dbReference type="EMBL" id="JAVIKH010000003">
    <property type="protein sequence ID" value="MDX8335534.1"/>
    <property type="molecule type" value="Genomic_DNA"/>
</dbReference>
<name>A0ABU4W7P7_9FUSO</name>
<keyword evidence="1" id="KW-0472">Membrane</keyword>
<proteinExistence type="predicted"/>
<accession>A0ABU4W7P7</accession>